<comment type="subcellular location">
    <subcellularLocation>
        <location evidence="1">Cell envelope</location>
    </subcellularLocation>
</comment>
<evidence type="ECO:0000256" key="3">
    <source>
        <dbReference type="ARBA" id="ARBA00022729"/>
    </source>
</evidence>
<evidence type="ECO:0000256" key="1">
    <source>
        <dbReference type="ARBA" id="ARBA00004196"/>
    </source>
</evidence>
<dbReference type="PROSITE" id="PS01039">
    <property type="entry name" value="SBP_BACTERIAL_3"/>
    <property type="match status" value="1"/>
</dbReference>
<evidence type="ECO:0000313" key="9">
    <source>
        <dbReference type="Proteomes" id="UP001595462"/>
    </source>
</evidence>
<dbReference type="SUPFAM" id="SSF53850">
    <property type="entry name" value="Periplasmic binding protein-like II"/>
    <property type="match status" value="1"/>
</dbReference>
<dbReference type="Proteomes" id="UP001595462">
    <property type="component" value="Unassembled WGS sequence"/>
</dbReference>
<feature type="chain" id="PRO_5045612690" evidence="5">
    <location>
        <begin position="33"/>
        <end position="282"/>
    </location>
</feature>
<evidence type="ECO:0000256" key="2">
    <source>
        <dbReference type="ARBA" id="ARBA00010333"/>
    </source>
</evidence>
<keyword evidence="9" id="KW-1185">Reference proteome</keyword>
<dbReference type="RefSeq" id="WP_380685263.1">
    <property type="nucleotide sequence ID" value="NZ_JBHRSS010000001.1"/>
</dbReference>
<evidence type="ECO:0000256" key="4">
    <source>
        <dbReference type="RuleBase" id="RU003744"/>
    </source>
</evidence>
<reference evidence="9" key="1">
    <citation type="journal article" date="2019" name="Int. J. Syst. Evol. Microbiol.">
        <title>The Global Catalogue of Microorganisms (GCM) 10K type strain sequencing project: providing services to taxonomists for standard genome sequencing and annotation.</title>
        <authorList>
            <consortium name="The Broad Institute Genomics Platform"/>
            <consortium name="The Broad Institute Genome Sequencing Center for Infectious Disease"/>
            <person name="Wu L."/>
            <person name="Ma J."/>
        </authorList>
    </citation>
    <scope>NUCLEOTIDE SEQUENCE [LARGE SCALE GENOMIC DNA]</scope>
    <source>
        <strain evidence="9">KCTC 52640</strain>
    </source>
</reference>
<keyword evidence="3 5" id="KW-0732">Signal</keyword>
<gene>
    <name evidence="8" type="ORF">ACFOSU_00290</name>
</gene>
<dbReference type="PROSITE" id="PS51257">
    <property type="entry name" value="PROKAR_LIPOPROTEIN"/>
    <property type="match status" value="1"/>
</dbReference>
<feature type="signal peptide" evidence="5">
    <location>
        <begin position="1"/>
        <end position="32"/>
    </location>
</feature>
<dbReference type="InterPro" id="IPR018313">
    <property type="entry name" value="SBP_3_CS"/>
</dbReference>
<proteinExistence type="inferred from homology"/>
<feature type="domain" description="Solute-binding protein family 3/N-terminal" evidence="6">
    <location>
        <begin position="49"/>
        <end position="274"/>
    </location>
</feature>
<dbReference type="PANTHER" id="PTHR35936">
    <property type="entry name" value="MEMBRANE-BOUND LYTIC MUREIN TRANSGLYCOSYLASE F"/>
    <property type="match status" value="1"/>
</dbReference>
<dbReference type="SMART" id="SM00079">
    <property type="entry name" value="PBPe"/>
    <property type="match status" value="1"/>
</dbReference>
<dbReference type="EMBL" id="JBHRSS010000001">
    <property type="protein sequence ID" value="MFC3102324.1"/>
    <property type="molecule type" value="Genomic_DNA"/>
</dbReference>
<dbReference type="SMART" id="SM00062">
    <property type="entry name" value="PBPb"/>
    <property type="match status" value="1"/>
</dbReference>
<dbReference type="CDD" id="cd13530">
    <property type="entry name" value="PBP2_peptides_like"/>
    <property type="match status" value="1"/>
</dbReference>
<evidence type="ECO:0000259" key="7">
    <source>
        <dbReference type="SMART" id="SM00079"/>
    </source>
</evidence>
<sequence length="282" mass="30249">MKSFIARSNRIAARALPGVVLGVLALTLSACSQDQGGSVDGINLVDKNALTVCTHLPYKPFQFTNDDGDVVGFDVDILKLLADDLGVKENVVSMDWNQITSAAVFAANKCDVAMGGATITPERAEAVLFSAPYFNSTQALLVKKDSGIKGLDDLKGKRLGIQADTTGAIYAEKHADEYGYTTVVFDDLALETTAVSAGKVVASIGDNGPLYQYAEDNPGMAIAAEFDTGEHYGFLAKKDDDNAKKLVDRLNTLIAKAKEDGEYDRIFKKWFGHLPAEVNKGE</sequence>
<dbReference type="InterPro" id="IPR001638">
    <property type="entry name" value="Solute-binding_3/MltF_N"/>
</dbReference>
<comment type="caution">
    <text evidence="8">The sequence shown here is derived from an EMBL/GenBank/DDBJ whole genome shotgun (WGS) entry which is preliminary data.</text>
</comment>
<comment type="similarity">
    <text evidence="2 4">Belongs to the bacterial solute-binding protein 3 family.</text>
</comment>
<name>A0ABV7EHX0_9GAMM</name>
<accession>A0ABV7EHX0</accession>
<dbReference type="Gene3D" id="3.40.190.10">
    <property type="entry name" value="Periplasmic binding protein-like II"/>
    <property type="match status" value="2"/>
</dbReference>
<protein>
    <submittedName>
        <fullName evidence="8">ABC transporter substrate-binding protein</fullName>
    </submittedName>
</protein>
<evidence type="ECO:0000259" key="6">
    <source>
        <dbReference type="SMART" id="SM00062"/>
    </source>
</evidence>
<feature type="domain" description="Ionotropic glutamate receptor C-terminal" evidence="7">
    <location>
        <begin position="49"/>
        <end position="273"/>
    </location>
</feature>
<dbReference type="InterPro" id="IPR001320">
    <property type="entry name" value="Iontro_rcpt_C"/>
</dbReference>
<organism evidence="8 9">
    <name type="scientific">Salinisphaera aquimarina</name>
    <dbReference type="NCBI Taxonomy" id="2094031"/>
    <lineage>
        <taxon>Bacteria</taxon>
        <taxon>Pseudomonadati</taxon>
        <taxon>Pseudomonadota</taxon>
        <taxon>Gammaproteobacteria</taxon>
        <taxon>Salinisphaerales</taxon>
        <taxon>Salinisphaeraceae</taxon>
        <taxon>Salinisphaera</taxon>
    </lineage>
</organism>
<dbReference type="PANTHER" id="PTHR35936:SF17">
    <property type="entry name" value="ARGININE-BINDING EXTRACELLULAR PROTEIN ARTP"/>
    <property type="match status" value="1"/>
</dbReference>
<evidence type="ECO:0000313" key="8">
    <source>
        <dbReference type="EMBL" id="MFC3102324.1"/>
    </source>
</evidence>
<evidence type="ECO:0000256" key="5">
    <source>
        <dbReference type="SAM" id="SignalP"/>
    </source>
</evidence>
<dbReference type="Pfam" id="PF00497">
    <property type="entry name" value="SBP_bac_3"/>
    <property type="match status" value="1"/>
</dbReference>